<dbReference type="SUPFAM" id="SSF52402">
    <property type="entry name" value="Adenine nucleotide alpha hydrolases-like"/>
    <property type="match status" value="1"/>
</dbReference>
<dbReference type="EMBL" id="FWEV01000268">
    <property type="protein sequence ID" value="SLM31462.1"/>
    <property type="molecule type" value="Genomic_DNA"/>
</dbReference>
<dbReference type="PIRSF" id="PIRSF000090">
    <property type="entry name" value="Beta-ETF"/>
    <property type="match status" value="1"/>
</dbReference>
<dbReference type="AlphaFoldDB" id="A0A1W1HGE9"/>
<dbReference type="PANTHER" id="PTHR21294:SF8">
    <property type="entry name" value="ELECTRON TRANSFER FLAVOPROTEIN SUBUNIT BETA"/>
    <property type="match status" value="1"/>
</dbReference>
<proteinExistence type="inferred from homology"/>
<sequence length="267" mass="29167">MKIYVCVKHVPDSAANIALKDSKHIDDNVTLLLNPYDEYAVTEAVSFKKYLNEKTSLCGTDDDTEVIVVSLGKKDAEKTLRSAMAMGADRGILIETEKIEDSITTARLLKAAIEKDGVPGIIFTGRESIDMAGMQTMFRLGANFGFPVANNVVKFTPDITNNSVEVETLTEASGRDLYQLSLPCVLGAGRGLNSPAYPTFPDVVKAKKKQILSVSKNELNIDKPQASTEIIELKLFAGKRTPEEIKGDLSQKITSLVKILKEEAKII</sequence>
<accession>A0A1W1HGE9</accession>
<dbReference type="STRING" id="1246637.MTBBW1_340014"/>
<dbReference type="Gene3D" id="3.40.50.620">
    <property type="entry name" value="HUPs"/>
    <property type="match status" value="1"/>
</dbReference>
<evidence type="ECO:0000256" key="2">
    <source>
        <dbReference type="ARBA" id="ARBA00016797"/>
    </source>
</evidence>
<evidence type="ECO:0000256" key="4">
    <source>
        <dbReference type="ARBA" id="ARBA00022982"/>
    </source>
</evidence>
<reference evidence="6 7" key="1">
    <citation type="submission" date="2017-03" db="EMBL/GenBank/DDBJ databases">
        <authorList>
            <person name="Afonso C.L."/>
            <person name="Miller P.J."/>
            <person name="Scott M.A."/>
            <person name="Spackman E."/>
            <person name="Goraichik I."/>
            <person name="Dimitrov K.M."/>
            <person name="Suarez D.L."/>
            <person name="Swayne D.E."/>
        </authorList>
    </citation>
    <scope>NUCLEOTIDE SEQUENCE [LARGE SCALE GENOMIC DNA]</scope>
    <source>
        <strain evidence="6">PRJEB14757</strain>
    </source>
</reference>
<dbReference type="OrthoDB" id="9781325at2"/>
<dbReference type="InterPro" id="IPR012255">
    <property type="entry name" value="ETF_b"/>
</dbReference>
<evidence type="ECO:0000313" key="7">
    <source>
        <dbReference type="Proteomes" id="UP000191931"/>
    </source>
</evidence>
<dbReference type="InterPro" id="IPR033948">
    <property type="entry name" value="ETF_beta_N"/>
</dbReference>
<dbReference type="Proteomes" id="UP000191931">
    <property type="component" value="Unassembled WGS sequence"/>
</dbReference>
<name>A0A1W1HGE9_9BACT</name>
<evidence type="ECO:0000259" key="5">
    <source>
        <dbReference type="SMART" id="SM00893"/>
    </source>
</evidence>
<gene>
    <name evidence="6" type="ORF">MTBBW1_340014</name>
</gene>
<keyword evidence="4" id="KW-0249">Electron transport</keyword>
<dbReference type="InterPro" id="IPR014729">
    <property type="entry name" value="Rossmann-like_a/b/a_fold"/>
</dbReference>
<comment type="similarity">
    <text evidence="1">Belongs to the ETF beta-subunit/FixA family.</text>
</comment>
<dbReference type="Pfam" id="PF01012">
    <property type="entry name" value="ETF"/>
    <property type="match status" value="1"/>
</dbReference>
<feature type="domain" description="Electron transfer flavoprotein alpha/beta-subunit N-terminal" evidence="5">
    <location>
        <begin position="21"/>
        <end position="223"/>
    </location>
</feature>
<dbReference type="CDD" id="cd01714">
    <property type="entry name" value="ETF_beta"/>
    <property type="match status" value="1"/>
</dbReference>
<evidence type="ECO:0000256" key="1">
    <source>
        <dbReference type="ARBA" id="ARBA00007557"/>
    </source>
</evidence>
<dbReference type="SMART" id="SM00893">
    <property type="entry name" value="ETF"/>
    <property type="match status" value="1"/>
</dbReference>
<keyword evidence="3" id="KW-0813">Transport</keyword>
<organism evidence="6 7">
    <name type="scientific">Desulfamplus magnetovallimortis</name>
    <dbReference type="NCBI Taxonomy" id="1246637"/>
    <lineage>
        <taxon>Bacteria</taxon>
        <taxon>Pseudomonadati</taxon>
        <taxon>Thermodesulfobacteriota</taxon>
        <taxon>Desulfobacteria</taxon>
        <taxon>Desulfobacterales</taxon>
        <taxon>Desulfobacteraceae</taxon>
        <taxon>Desulfamplus</taxon>
    </lineage>
</organism>
<dbReference type="PANTHER" id="PTHR21294">
    <property type="entry name" value="ELECTRON TRANSFER FLAVOPROTEIN BETA-SUBUNIT"/>
    <property type="match status" value="1"/>
</dbReference>
<protein>
    <recommendedName>
        <fullName evidence="2">Electron transfer flavoprotein subunit beta</fullName>
    </recommendedName>
</protein>
<dbReference type="InterPro" id="IPR014730">
    <property type="entry name" value="ETF_a/b_N"/>
</dbReference>
<evidence type="ECO:0000256" key="3">
    <source>
        <dbReference type="ARBA" id="ARBA00022448"/>
    </source>
</evidence>
<dbReference type="RefSeq" id="WP_080800203.1">
    <property type="nucleotide sequence ID" value="NZ_LT828541.1"/>
</dbReference>
<dbReference type="GO" id="GO:0009055">
    <property type="term" value="F:electron transfer activity"/>
    <property type="evidence" value="ECO:0007669"/>
    <property type="project" value="InterPro"/>
</dbReference>
<keyword evidence="7" id="KW-1185">Reference proteome</keyword>
<evidence type="ECO:0000313" key="6">
    <source>
        <dbReference type="EMBL" id="SLM31462.1"/>
    </source>
</evidence>